<evidence type="ECO:0000313" key="2">
    <source>
        <dbReference type="Proteomes" id="UP000321533"/>
    </source>
</evidence>
<sequence length="104" mass="11726">MKNILLIGKLLVNIPSPEKLVKKDVHYFVAHDIATVQEVFKHNKVIDTVIMGAGIELEKRLDIVRYIFSTSDTVTIHMKDYATGPEGFVPFINNVLAGMIQDEE</sequence>
<dbReference type="Proteomes" id="UP000321533">
    <property type="component" value="Chromosome"/>
</dbReference>
<protein>
    <submittedName>
        <fullName evidence="1">Uncharacterized protein</fullName>
    </submittedName>
</protein>
<reference evidence="1 2" key="1">
    <citation type="journal article" date="2016" name="Int. J. Syst. Evol. Microbiol.">
        <title>Panacibacter ginsenosidivorans gen. nov., sp. nov., with ginsenoside converting activity isolated from soil of a ginseng field.</title>
        <authorList>
            <person name="Siddiqi M.Z."/>
            <person name="Muhammad Shafi S."/>
            <person name="Choi K.D."/>
            <person name="Im W.T."/>
        </authorList>
    </citation>
    <scope>NUCLEOTIDE SEQUENCE [LARGE SCALE GENOMIC DNA]</scope>
    <source>
        <strain evidence="1 2">Gsoil1550</strain>
    </source>
</reference>
<evidence type="ECO:0000313" key="1">
    <source>
        <dbReference type="EMBL" id="QEC66892.1"/>
    </source>
</evidence>
<proteinExistence type="predicted"/>
<dbReference type="AlphaFoldDB" id="A0A5B8V6I6"/>
<name>A0A5B8V6I6_9BACT</name>
<gene>
    <name evidence="1" type="ORF">FRZ67_06125</name>
</gene>
<dbReference type="KEGG" id="pgin:FRZ67_06125"/>
<accession>A0A5B8V6I6</accession>
<organism evidence="1 2">
    <name type="scientific">Panacibacter ginsenosidivorans</name>
    <dbReference type="NCBI Taxonomy" id="1813871"/>
    <lineage>
        <taxon>Bacteria</taxon>
        <taxon>Pseudomonadati</taxon>
        <taxon>Bacteroidota</taxon>
        <taxon>Chitinophagia</taxon>
        <taxon>Chitinophagales</taxon>
        <taxon>Chitinophagaceae</taxon>
        <taxon>Panacibacter</taxon>
    </lineage>
</organism>
<keyword evidence="2" id="KW-1185">Reference proteome</keyword>
<dbReference type="RefSeq" id="WP_147188692.1">
    <property type="nucleotide sequence ID" value="NZ_CP042435.1"/>
</dbReference>
<dbReference type="OrthoDB" id="4471257at2"/>
<dbReference type="EMBL" id="CP042435">
    <property type="protein sequence ID" value="QEC66892.1"/>
    <property type="molecule type" value="Genomic_DNA"/>
</dbReference>